<protein>
    <submittedName>
        <fullName evidence="3">Uncharacterized protein</fullName>
    </submittedName>
</protein>
<keyword evidence="2" id="KW-0472">Membrane</keyword>
<feature type="region of interest" description="Disordered" evidence="1">
    <location>
        <begin position="354"/>
        <end position="376"/>
    </location>
</feature>
<proteinExistence type="predicted"/>
<keyword evidence="2" id="KW-1133">Transmembrane helix</keyword>
<dbReference type="EMBL" id="JZWI01000007">
    <property type="protein sequence ID" value="KLN57527.1"/>
    <property type="molecule type" value="Genomic_DNA"/>
</dbReference>
<dbReference type="PATRIC" id="fig|34073.19.peg.1646"/>
<name>A0A0H2MA41_VARPD</name>
<sequence length="376" mass="42142">MGSIRLSYIWGLLGISMLVFGIYADPTSINPQIISIIINISGTLISLSIIGVILQLKDTKEYFASTLSDLIMKESYVEKLSRPQLERLQKTVLERYFENSSDFNRENSFYRFFSKNLQNYIGSPYREHYRNTLSIEAMEDKESPSMGGRVCVVTDELTYQLRSMGADLQKDIRWKAAKDEIKQLKSFSVYIGTARLFSWPSEDDQDSASELIEHDFAENPEDGISLSIQLDKLAHSNPEVRKEYVDGAIVKISAKYLATNYKSITAKLLFPTKGFSLSVFHPSEMRCKVESYGFDADTHACEHTNTPQGFTFNYSDWMLPHSGVYVAVEEIDLVGQKAAVVADGEGRGVMVNAVSATDADSSDSSDSSDSVEESTR</sequence>
<comment type="caution">
    <text evidence="3">The sequence shown here is derived from an EMBL/GenBank/DDBJ whole genome shotgun (WGS) entry which is preliminary data.</text>
</comment>
<evidence type="ECO:0000313" key="4">
    <source>
        <dbReference type="Proteomes" id="UP000035170"/>
    </source>
</evidence>
<feature type="transmembrane region" description="Helical" evidence="2">
    <location>
        <begin position="6"/>
        <end position="24"/>
    </location>
</feature>
<evidence type="ECO:0000313" key="3">
    <source>
        <dbReference type="EMBL" id="KLN57527.1"/>
    </source>
</evidence>
<keyword evidence="2" id="KW-0812">Transmembrane</keyword>
<organism evidence="3 4">
    <name type="scientific">Variovorax paradoxus</name>
    <dbReference type="NCBI Taxonomy" id="34073"/>
    <lineage>
        <taxon>Bacteria</taxon>
        <taxon>Pseudomonadati</taxon>
        <taxon>Pseudomonadota</taxon>
        <taxon>Betaproteobacteria</taxon>
        <taxon>Burkholderiales</taxon>
        <taxon>Comamonadaceae</taxon>
        <taxon>Variovorax</taxon>
    </lineage>
</organism>
<evidence type="ECO:0000256" key="2">
    <source>
        <dbReference type="SAM" id="Phobius"/>
    </source>
</evidence>
<gene>
    <name evidence="3" type="ORF">VPARA_16080</name>
</gene>
<evidence type="ECO:0000256" key="1">
    <source>
        <dbReference type="SAM" id="MobiDB-lite"/>
    </source>
</evidence>
<dbReference type="Proteomes" id="UP000035170">
    <property type="component" value="Unassembled WGS sequence"/>
</dbReference>
<reference evidence="3 4" key="1">
    <citation type="submission" date="2015-03" db="EMBL/GenBank/DDBJ databases">
        <title>Genome sequence of Variovorax paradoxus TBEA6.</title>
        <authorList>
            <person name="Poehlein A."/>
            <person name="Schuldes J."/>
            <person name="Wuebbeler J.H."/>
            <person name="Hiessl S."/>
            <person name="Steinbuechel A."/>
            <person name="Daniel R."/>
        </authorList>
    </citation>
    <scope>NUCLEOTIDE SEQUENCE [LARGE SCALE GENOMIC DNA]</scope>
    <source>
        <strain evidence="3 4">TBEA6</strain>
    </source>
</reference>
<feature type="transmembrane region" description="Helical" evidence="2">
    <location>
        <begin position="36"/>
        <end position="56"/>
    </location>
</feature>
<keyword evidence="4" id="KW-1185">Reference proteome</keyword>
<dbReference type="AlphaFoldDB" id="A0A0H2MA41"/>
<accession>A0A0H2MA41</accession>
<feature type="compositionally biased region" description="Low complexity" evidence="1">
    <location>
        <begin position="354"/>
        <end position="368"/>
    </location>
</feature>